<comment type="caution">
    <text evidence="1">The sequence shown here is derived from an EMBL/GenBank/DDBJ whole genome shotgun (WGS) entry which is preliminary data.</text>
</comment>
<evidence type="ECO:0000313" key="1">
    <source>
        <dbReference type="EMBL" id="CAG8612916.1"/>
    </source>
</evidence>
<protein>
    <submittedName>
        <fullName evidence="1">16230_t:CDS:1</fullName>
    </submittedName>
</protein>
<sequence>MSKSAEVYREYLAARKKFKVEEARYQIVLLKLFQTVAFSPDYQDAFVTYEKIKDEGNDDFKCQVKFKMGLHLLAGVGCDKNIAEGCKFIIEAERLGLPNAKRWTKDHGKKNDYGAGEASKLF</sequence>
<feature type="non-terminal residue" evidence="1">
    <location>
        <position position="122"/>
    </location>
</feature>
<dbReference type="EMBL" id="CAJVPW010010202">
    <property type="protein sequence ID" value="CAG8612916.1"/>
    <property type="molecule type" value="Genomic_DNA"/>
</dbReference>
<dbReference type="Proteomes" id="UP000789366">
    <property type="component" value="Unassembled WGS sequence"/>
</dbReference>
<keyword evidence="2" id="KW-1185">Reference proteome</keyword>
<reference evidence="1" key="1">
    <citation type="submission" date="2021-06" db="EMBL/GenBank/DDBJ databases">
        <authorList>
            <person name="Kallberg Y."/>
            <person name="Tangrot J."/>
            <person name="Rosling A."/>
        </authorList>
    </citation>
    <scope>NUCLEOTIDE SEQUENCE</scope>
    <source>
        <strain evidence="1">28 12/20/2015</strain>
    </source>
</reference>
<evidence type="ECO:0000313" key="2">
    <source>
        <dbReference type="Proteomes" id="UP000789366"/>
    </source>
</evidence>
<accession>A0ACA9MWF6</accession>
<name>A0ACA9MWF6_9GLOM</name>
<organism evidence="1 2">
    <name type="scientific">Cetraspora pellucida</name>
    <dbReference type="NCBI Taxonomy" id="1433469"/>
    <lineage>
        <taxon>Eukaryota</taxon>
        <taxon>Fungi</taxon>
        <taxon>Fungi incertae sedis</taxon>
        <taxon>Mucoromycota</taxon>
        <taxon>Glomeromycotina</taxon>
        <taxon>Glomeromycetes</taxon>
        <taxon>Diversisporales</taxon>
        <taxon>Gigasporaceae</taxon>
        <taxon>Cetraspora</taxon>
    </lineage>
</organism>
<gene>
    <name evidence="1" type="ORF">SPELUC_LOCUS7565</name>
</gene>
<proteinExistence type="predicted"/>